<comment type="caution">
    <text evidence="3">The sequence shown here is derived from an EMBL/GenBank/DDBJ whole genome shotgun (WGS) entry which is preliminary data.</text>
</comment>
<dbReference type="PROSITE" id="PS51186">
    <property type="entry name" value="GNAT"/>
    <property type="match status" value="1"/>
</dbReference>
<dbReference type="Gene3D" id="3.40.630.30">
    <property type="match status" value="1"/>
</dbReference>
<protein>
    <submittedName>
        <fullName evidence="3">GNAT family N-acetyltransferase</fullName>
    </submittedName>
</protein>
<dbReference type="CDD" id="cd04301">
    <property type="entry name" value="NAT_SF"/>
    <property type="match status" value="1"/>
</dbReference>
<evidence type="ECO:0000313" key="4">
    <source>
        <dbReference type="Proteomes" id="UP001500542"/>
    </source>
</evidence>
<feature type="domain" description="N-acetyltransferase" evidence="2">
    <location>
        <begin position="1"/>
        <end position="145"/>
    </location>
</feature>
<dbReference type="PANTHER" id="PTHR13947:SF37">
    <property type="entry name" value="LD18367P"/>
    <property type="match status" value="1"/>
</dbReference>
<gene>
    <name evidence="3" type="ORF">GCM10009554_50850</name>
</gene>
<dbReference type="InterPro" id="IPR050769">
    <property type="entry name" value="NAT_camello-type"/>
</dbReference>
<dbReference type="EMBL" id="BAAAHK010000013">
    <property type="protein sequence ID" value="GAA0950631.1"/>
    <property type="molecule type" value="Genomic_DNA"/>
</dbReference>
<evidence type="ECO:0000256" key="1">
    <source>
        <dbReference type="ARBA" id="ARBA00022679"/>
    </source>
</evidence>
<dbReference type="SUPFAM" id="SSF55729">
    <property type="entry name" value="Acyl-CoA N-acyltransferases (Nat)"/>
    <property type="match status" value="1"/>
</dbReference>
<evidence type="ECO:0000259" key="2">
    <source>
        <dbReference type="PROSITE" id="PS51186"/>
    </source>
</evidence>
<keyword evidence="4" id="KW-1185">Reference proteome</keyword>
<dbReference type="InterPro" id="IPR000182">
    <property type="entry name" value="GNAT_dom"/>
</dbReference>
<reference evidence="3 4" key="1">
    <citation type="journal article" date="2019" name="Int. J. Syst. Evol. Microbiol.">
        <title>The Global Catalogue of Microorganisms (GCM) 10K type strain sequencing project: providing services to taxonomists for standard genome sequencing and annotation.</title>
        <authorList>
            <consortium name="The Broad Institute Genomics Platform"/>
            <consortium name="The Broad Institute Genome Sequencing Center for Infectious Disease"/>
            <person name="Wu L."/>
            <person name="Ma J."/>
        </authorList>
    </citation>
    <scope>NUCLEOTIDE SEQUENCE [LARGE SCALE GENOMIC DNA]</scope>
    <source>
        <strain evidence="3 4">JCM 10977</strain>
    </source>
</reference>
<dbReference type="InterPro" id="IPR016181">
    <property type="entry name" value="Acyl_CoA_acyltransferase"/>
</dbReference>
<proteinExistence type="predicted"/>
<dbReference type="PANTHER" id="PTHR13947">
    <property type="entry name" value="GNAT FAMILY N-ACETYLTRANSFERASE"/>
    <property type="match status" value="1"/>
</dbReference>
<evidence type="ECO:0000313" key="3">
    <source>
        <dbReference type="EMBL" id="GAA0950631.1"/>
    </source>
</evidence>
<keyword evidence="1" id="KW-0808">Transferase</keyword>
<name>A0ABN1R1L3_9ACTN</name>
<accession>A0ABN1R1L3</accession>
<sequence>MVIEERGVDNGELAGLLAAAFQELVARYGGEGRSTVHEGARYLVASVDGRGVGCGALQPTSDPYVGELKRMYVEPGFRGRGIASAVLGGLEELAAGVGYRAIRLATGERQPEAIALYEKCGYRLSEPYGKYVNDQLARCYRKTLAC</sequence>
<dbReference type="RefSeq" id="WP_343974999.1">
    <property type="nucleotide sequence ID" value="NZ_BAAAHK010000013.1"/>
</dbReference>
<dbReference type="Pfam" id="PF00583">
    <property type="entry name" value="Acetyltransf_1"/>
    <property type="match status" value="1"/>
</dbReference>
<organism evidence="3 4">
    <name type="scientific">Kribbella koreensis</name>
    <dbReference type="NCBI Taxonomy" id="57909"/>
    <lineage>
        <taxon>Bacteria</taxon>
        <taxon>Bacillati</taxon>
        <taxon>Actinomycetota</taxon>
        <taxon>Actinomycetes</taxon>
        <taxon>Propionibacteriales</taxon>
        <taxon>Kribbellaceae</taxon>
        <taxon>Kribbella</taxon>
    </lineage>
</organism>
<dbReference type="Proteomes" id="UP001500542">
    <property type="component" value="Unassembled WGS sequence"/>
</dbReference>